<keyword evidence="4" id="KW-1185">Reference proteome</keyword>
<dbReference type="Proteomes" id="UP000815677">
    <property type="component" value="Unassembled WGS sequence"/>
</dbReference>
<reference evidence="3" key="1">
    <citation type="submission" date="2014-09" db="EMBL/GenBank/DDBJ databases">
        <title>Genome sequence of the luminous mushroom Mycena chlorophos for searching fungal bioluminescence genes.</title>
        <authorList>
            <person name="Tanaka Y."/>
            <person name="Kasuga D."/>
            <person name="Oba Y."/>
            <person name="Hase S."/>
            <person name="Sato K."/>
            <person name="Oba Y."/>
            <person name="Sakakibara Y."/>
        </authorList>
    </citation>
    <scope>NUCLEOTIDE SEQUENCE</scope>
</reference>
<evidence type="ECO:0000259" key="2">
    <source>
        <dbReference type="SMART" id="SM00401"/>
    </source>
</evidence>
<dbReference type="Gene3D" id="3.30.50.10">
    <property type="entry name" value="Erythroid Transcription Factor GATA-1, subunit A"/>
    <property type="match status" value="1"/>
</dbReference>
<dbReference type="EMBL" id="DF849094">
    <property type="protein sequence ID" value="GAT55725.1"/>
    <property type="molecule type" value="Genomic_DNA"/>
</dbReference>
<dbReference type="SUPFAM" id="SSF57716">
    <property type="entry name" value="Glucocorticoid receptor-like (DNA-binding domain)"/>
    <property type="match status" value="1"/>
</dbReference>
<proteinExistence type="predicted"/>
<feature type="region of interest" description="Disordered" evidence="1">
    <location>
        <begin position="163"/>
        <end position="186"/>
    </location>
</feature>
<dbReference type="SMART" id="SM00401">
    <property type="entry name" value="ZnF_GATA"/>
    <property type="match status" value="1"/>
</dbReference>
<accession>A0ABQ0LXE1</accession>
<gene>
    <name evidence="3" type="ORF">MCHLO_12455</name>
</gene>
<dbReference type="InterPro" id="IPR013088">
    <property type="entry name" value="Znf_NHR/GATA"/>
</dbReference>
<feature type="compositionally biased region" description="Basic residues" evidence="1">
    <location>
        <begin position="172"/>
        <end position="186"/>
    </location>
</feature>
<name>A0ABQ0LXE1_MYCCL</name>
<evidence type="ECO:0000313" key="3">
    <source>
        <dbReference type="EMBL" id="GAT55725.1"/>
    </source>
</evidence>
<dbReference type="InterPro" id="IPR000679">
    <property type="entry name" value="Znf_GATA"/>
</dbReference>
<feature type="domain" description="GATA-type" evidence="2">
    <location>
        <begin position="119"/>
        <end position="174"/>
    </location>
</feature>
<organism evidence="3 4">
    <name type="scientific">Mycena chlorophos</name>
    <name type="common">Agaric fungus</name>
    <name type="synonym">Agaricus chlorophos</name>
    <dbReference type="NCBI Taxonomy" id="658473"/>
    <lineage>
        <taxon>Eukaryota</taxon>
        <taxon>Fungi</taxon>
        <taxon>Dikarya</taxon>
        <taxon>Basidiomycota</taxon>
        <taxon>Agaricomycotina</taxon>
        <taxon>Agaricomycetes</taxon>
        <taxon>Agaricomycetidae</taxon>
        <taxon>Agaricales</taxon>
        <taxon>Marasmiineae</taxon>
        <taxon>Mycenaceae</taxon>
        <taxon>Mycena</taxon>
    </lineage>
</organism>
<feature type="region of interest" description="Disordered" evidence="1">
    <location>
        <begin position="63"/>
        <end position="94"/>
    </location>
</feature>
<evidence type="ECO:0000256" key="1">
    <source>
        <dbReference type="SAM" id="MobiDB-lite"/>
    </source>
</evidence>
<evidence type="ECO:0000313" key="4">
    <source>
        <dbReference type="Proteomes" id="UP000815677"/>
    </source>
</evidence>
<sequence>MSALVFVPFNLNRADAMVNKSDIGSFGGPVPANNPTSGRFSSIVRSTGDGGVSARFAEPAHWPTENQAASADESHSSPRAISGAVAPAAVPEDSAHVSNRTALADNMALIRHQPIPRRLDPRLQCPSCGRTPTPGDLGEWRTGLVSRMMVCSACGQYERRTGRVRPPYLESKRRKGNGQRDYNKKR</sequence>
<protein>
    <recommendedName>
        <fullName evidence="2">GATA-type domain-containing protein</fullName>
    </recommendedName>
</protein>